<protein>
    <submittedName>
        <fullName evidence="6">Transcriptional regulator</fullName>
    </submittedName>
</protein>
<dbReference type="KEGG" id="dko:I596_3399"/>
<feature type="transmembrane region" description="Helical" evidence="4">
    <location>
        <begin position="150"/>
        <end position="169"/>
    </location>
</feature>
<evidence type="ECO:0000256" key="2">
    <source>
        <dbReference type="PROSITE-ProRule" id="PRU01091"/>
    </source>
</evidence>
<dbReference type="STRING" id="1300342.I596_3399"/>
<organism evidence="6 7">
    <name type="scientific">Dokdonella koreensis DS-123</name>
    <dbReference type="NCBI Taxonomy" id="1300342"/>
    <lineage>
        <taxon>Bacteria</taxon>
        <taxon>Pseudomonadati</taxon>
        <taxon>Pseudomonadota</taxon>
        <taxon>Gammaproteobacteria</taxon>
        <taxon>Lysobacterales</taxon>
        <taxon>Rhodanobacteraceae</taxon>
        <taxon>Dokdonella</taxon>
    </lineage>
</organism>
<dbReference type="Proteomes" id="UP000076830">
    <property type="component" value="Chromosome"/>
</dbReference>
<dbReference type="SUPFAM" id="SSF46894">
    <property type="entry name" value="C-terminal effector domain of the bipartite response regulators"/>
    <property type="match status" value="1"/>
</dbReference>
<dbReference type="SMART" id="SM00862">
    <property type="entry name" value="Trans_reg_C"/>
    <property type="match status" value="1"/>
</dbReference>
<keyword evidence="7" id="KW-1185">Reference proteome</keyword>
<dbReference type="SUPFAM" id="SSF48452">
    <property type="entry name" value="TPR-like"/>
    <property type="match status" value="3"/>
</dbReference>
<keyword evidence="4" id="KW-0812">Transmembrane</keyword>
<dbReference type="PROSITE" id="PS51755">
    <property type="entry name" value="OMPR_PHOB"/>
    <property type="match status" value="1"/>
</dbReference>
<evidence type="ECO:0000256" key="3">
    <source>
        <dbReference type="SAM" id="MobiDB-lite"/>
    </source>
</evidence>
<dbReference type="InterPro" id="IPR001867">
    <property type="entry name" value="OmpR/PhoB-type_DNA-bd"/>
</dbReference>
<evidence type="ECO:0000256" key="4">
    <source>
        <dbReference type="SAM" id="Phobius"/>
    </source>
</evidence>
<dbReference type="AlphaFoldDB" id="A0A160DXE3"/>
<name>A0A160DXE3_9GAMM</name>
<sequence>MTRRLRFGSHLIDLATRELSEDGRLRPLSPRVFDCLAYLIEHRDRAVGRDELMAAVWGKADVADTQLAQVMLKARRAIGDSGEAQQMIRTVAGFGYRWVAEVVAESDDPEPPPAADAGITPDEAPAAGPAAIPAPATEPAPRPTSPDRRWWGAGAVLALVLAGLAALAWQRQRLASAPAVPPPAATTAPAGSVPPQADNLVAVLPATVDAPAEWSWLRLGVMEFVAGRLRHAGQRVAPSENVVSLLRSGTDAAALAERVQRTLEPRWQVVPQIRQADAGWTVNLELRERGGAPRAFPGRADDAMTAARIATDQLLGAVGGTATEAATPAASPDAEERLSRIDAALLIDDLETARRLVLAAPAAVRATPELRLREAEIDFVAGRNEEAGRVLARLLDDLPAETYPLLRARVVSGLGAVHVRLGEIAQAERETTDALALLESHGDPALIGKTHMRRGVARSLLGRHDDALADFAQARIAMQLAGDSLGLAQIELNEGALNGMRNHPAAALASFERAAVQFERFGISGELAAALANQVVAHRALLQPAAGLATSERGLALLAGPLNVETAQLIKLRRAQALVDSGRWREADGLLEELSRAIDTAREPGSALLVAIERARVALARGQVEDALALAAPASAATTGPDLDSARADAWLISLRALRRLDRVAEATQAAQAFSTWAESTGNSSVRIQAQLALAEQAVAEGRPSAADPLYAQALSDANRQNVPLDLAEVAISWADTLIARGELRRAVPIVGQLDRYAAGDFAAAALQARLYRALGQAQAWRSALDRAQALAGERSLPPDADPEPGKH</sequence>
<dbReference type="Gene3D" id="1.10.10.10">
    <property type="entry name" value="Winged helix-like DNA-binding domain superfamily/Winged helix DNA-binding domain"/>
    <property type="match status" value="1"/>
</dbReference>
<evidence type="ECO:0000313" key="7">
    <source>
        <dbReference type="Proteomes" id="UP000076830"/>
    </source>
</evidence>
<dbReference type="Gene3D" id="1.25.40.10">
    <property type="entry name" value="Tetratricopeptide repeat domain"/>
    <property type="match status" value="2"/>
</dbReference>
<dbReference type="EMBL" id="CP015249">
    <property type="protein sequence ID" value="ANB19388.1"/>
    <property type="molecule type" value="Genomic_DNA"/>
</dbReference>
<accession>A0A160DXE3</accession>
<dbReference type="InterPro" id="IPR036388">
    <property type="entry name" value="WH-like_DNA-bd_sf"/>
</dbReference>
<gene>
    <name evidence="6" type="ORF">I596_3399</name>
</gene>
<dbReference type="PANTHER" id="PTHR47691:SF3">
    <property type="entry name" value="HTH-TYPE TRANSCRIPTIONAL REGULATOR RV0890C-RELATED"/>
    <property type="match status" value="1"/>
</dbReference>
<dbReference type="InterPro" id="IPR016032">
    <property type="entry name" value="Sig_transdc_resp-reg_C-effctor"/>
</dbReference>
<evidence type="ECO:0000313" key="6">
    <source>
        <dbReference type="EMBL" id="ANB19388.1"/>
    </source>
</evidence>
<dbReference type="CDD" id="cd00383">
    <property type="entry name" value="trans_reg_C"/>
    <property type="match status" value="1"/>
</dbReference>
<dbReference type="GO" id="GO:0000160">
    <property type="term" value="P:phosphorelay signal transduction system"/>
    <property type="evidence" value="ECO:0007669"/>
    <property type="project" value="InterPro"/>
</dbReference>
<dbReference type="InterPro" id="IPR011990">
    <property type="entry name" value="TPR-like_helical_dom_sf"/>
</dbReference>
<dbReference type="Pfam" id="PF00486">
    <property type="entry name" value="Trans_reg_C"/>
    <property type="match status" value="1"/>
</dbReference>
<reference evidence="6 7" key="1">
    <citation type="submission" date="2016-04" db="EMBL/GenBank/DDBJ databases">
        <title>Complete genome sequence of Dokdonella koreensis DS-123T.</title>
        <authorList>
            <person name="Kim J.F."/>
            <person name="Lee H."/>
            <person name="Kwak M.-J."/>
        </authorList>
    </citation>
    <scope>NUCLEOTIDE SEQUENCE [LARGE SCALE GENOMIC DNA]</scope>
    <source>
        <strain evidence="6 7">DS-123</strain>
    </source>
</reference>
<evidence type="ECO:0000256" key="1">
    <source>
        <dbReference type="ARBA" id="ARBA00023125"/>
    </source>
</evidence>
<feature type="domain" description="OmpR/PhoB-type" evidence="5">
    <location>
        <begin position="2"/>
        <end position="100"/>
    </location>
</feature>
<dbReference type="GO" id="GO:0006355">
    <property type="term" value="P:regulation of DNA-templated transcription"/>
    <property type="evidence" value="ECO:0007669"/>
    <property type="project" value="InterPro"/>
</dbReference>
<dbReference type="PATRIC" id="fig|1300342.3.peg.3321"/>
<feature type="region of interest" description="Disordered" evidence="3">
    <location>
        <begin position="105"/>
        <end position="147"/>
    </location>
</feature>
<dbReference type="GO" id="GO:0003677">
    <property type="term" value="F:DNA binding"/>
    <property type="evidence" value="ECO:0007669"/>
    <property type="project" value="UniProtKB-UniRule"/>
</dbReference>
<keyword evidence="4" id="KW-1133">Transmembrane helix</keyword>
<feature type="compositionally biased region" description="Low complexity" evidence="3">
    <location>
        <begin position="115"/>
        <end position="135"/>
    </location>
</feature>
<proteinExistence type="predicted"/>
<evidence type="ECO:0000259" key="5">
    <source>
        <dbReference type="PROSITE" id="PS51755"/>
    </source>
</evidence>
<keyword evidence="1 2" id="KW-0238">DNA-binding</keyword>
<keyword evidence="4" id="KW-0472">Membrane</keyword>
<dbReference type="PANTHER" id="PTHR47691">
    <property type="entry name" value="REGULATOR-RELATED"/>
    <property type="match status" value="1"/>
</dbReference>
<feature type="DNA-binding region" description="OmpR/PhoB-type" evidence="2">
    <location>
        <begin position="2"/>
        <end position="100"/>
    </location>
</feature>